<comment type="similarity">
    <text evidence="2">Belongs to the peptidase S49 family.</text>
</comment>
<dbReference type="InterPro" id="IPR047217">
    <property type="entry name" value="S49_SppA_67K_type_N"/>
</dbReference>
<dbReference type="InterPro" id="IPR004635">
    <property type="entry name" value="Pept_S49_SppA"/>
</dbReference>
<sequence>MVPTLPHALASRLPARLRTLVGAGPRGGVVLELELGRGLVEAPPTSPLEAVRSLNRPSLRTVVEALEKACDDEEVVGLVAHVGGWEPTLAQSAELREAVGRLRAAGTRTVVWSEAYGELGPGNTPYHLASAFEEVWLQPSGDVGLVGMAGRATFLRGALDKLGVEPQIAQRHEFKSAADTFLRSAMTDPVREMLTRLVTSATDTLVADVAQGRGLTREAVRAALEAGPLTADEALERGLVDRLGYRDEVYDDLGVGAGHQDRADAPALRFVEKHAGTGGLGGVLSGLAGSVPGTADTPVVAVVGAHGAIHLGRSGGANPLGGPSVGSETLGAALRAAGRDDAVKAVVLRVDSPGGSYAASDAVRREVHALRESGTPVVASMGSVAASGGYFIAMPCDRVLASAGTITGSIGVLAGKQVLRELLDKVGIARETVSVGRYADMFDTQRAFDDEEWARLEGWLDRVYDDFTAKAATDRGLGLGDLREVAKGRVWTGADALERGLVDELGGLSRAVDVACGLGGVERGDVHVRTYPRVSPFAALQQPENSEVPAAASAGLAFGEGPPLLTRLLSAVGVAPTGVLTMGLDVRLR</sequence>
<evidence type="ECO:0000256" key="6">
    <source>
        <dbReference type="ARBA" id="ARBA00023136"/>
    </source>
</evidence>
<dbReference type="PANTHER" id="PTHR33209">
    <property type="entry name" value="PROTEASE 4"/>
    <property type="match status" value="1"/>
</dbReference>
<dbReference type="NCBIfam" id="TIGR00706">
    <property type="entry name" value="SppA_dom"/>
    <property type="match status" value="1"/>
</dbReference>
<dbReference type="InterPro" id="IPR029045">
    <property type="entry name" value="ClpP/crotonase-like_dom_sf"/>
</dbReference>
<name>A0ABN2P0Z2_9ACTN</name>
<evidence type="ECO:0000256" key="1">
    <source>
        <dbReference type="ARBA" id="ARBA00004370"/>
    </source>
</evidence>
<evidence type="ECO:0000256" key="2">
    <source>
        <dbReference type="ARBA" id="ARBA00008683"/>
    </source>
</evidence>
<dbReference type="InterPro" id="IPR002142">
    <property type="entry name" value="Peptidase_S49"/>
</dbReference>
<keyword evidence="9" id="KW-1185">Reference proteome</keyword>
<evidence type="ECO:0000256" key="3">
    <source>
        <dbReference type="ARBA" id="ARBA00022670"/>
    </source>
</evidence>
<organism evidence="8 9">
    <name type="scientific">Nocardioides lentus</name>
    <dbReference type="NCBI Taxonomy" id="338077"/>
    <lineage>
        <taxon>Bacteria</taxon>
        <taxon>Bacillati</taxon>
        <taxon>Actinomycetota</taxon>
        <taxon>Actinomycetes</taxon>
        <taxon>Propionibacteriales</taxon>
        <taxon>Nocardioidaceae</taxon>
        <taxon>Nocardioides</taxon>
    </lineage>
</organism>
<dbReference type="SUPFAM" id="SSF52096">
    <property type="entry name" value="ClpP/crotonase"/>
    <property type="match status" value="2"/>
</dbReference>
<dbReference type="InterPro" id="IPR047272">
    <property type="entry name" value="S49_SppA_C"/>
</dbReference>
<evidence type="ECO:0000313" key="8">
    <source>
        <dbReference type="EMBL" id="GAA1908206.1"/>
    </source>
</evidence>
<dbReference type="Pfam" id="PF01343">
    <property type="entry name" value="Peptidase_S49"/>
    <property type="match status" value="2"/>
</dbReference>
<dbReference type="EMBL" id="BAAAMY010000001">
    <property type="protein sequence ID" value="GAA1908206.1"/>
    <property type="molecule type" value="Genomic_DNA"/>
</dbReference>
<feature type="domain" description="Peptidase S49" evidence="7">
    <location>
        <begin position="125"/>
        <end position="253"/>
    </location>
</feature>
<dbReference type="RefSeq" id="WP_344003625.1">
    <property type="nucleotide sequence ID" value="NZ_BAAAMY010000001.1"/>
</dbReference>
<keyword evidence="4" id="KW-0378">Hydrolase</keyword>
<keyword evidence="6" id="KW-0472">Membrane</keyword>
<feature type="domain" description="Peptidase S49" evidence="7">
    <location>
        <begin position="370"/>
        <end position="515"/>
    </location>
</feature>
<evidence type="ECO:0000256" key="5">
    <source>
        <dbReference type="ARBA" id="ARBA00022825"/>
    </source>
</evidence>
<accession>A0ABN2P0Z2</accession>
<evidence type="ECO:0000256" key="4">
    <source>
        <dbReference type="ARBA" id="ARBA00022801"/>
    </source>
</evidence>
<evidence type="ECO:0000259" key="7">
    <source>
        <dbReference type="Pfam" id="PF01343"/>
    </source>
</evidence>
<gene>
    <name evidence="8" type="primary">sppA</name>
    <name evidence="8" type="ORF">GCM10009737_06490</name>
</gene>
<keyword evidence="3" id="KW-0645">Protease</keyword>
<evidence type="ECO:0000313" key="9">
    <source>
        <dbReference type="Proteomes" id="UP001501612"/>
    </source>
</evidence>
<dbReference type="PIRSF" id="PIRSF001217">
    <property type="entry name" value="Protease_4_SppA"/>
    <property type="match status" value="1"/>
</dbReference>
<proteinExistence type="inferred from homology"/>
<keyword evidence="5" id="KW-0720">Serine protease</keyword>
<dbReference type="CDD" id="cd07023">
    <property type="entry name" value="S49_Sppa_N_C"/>
    <property type="match status" value="1"/>
</dbReference>
<dbReference type="Gene3D" id="3.90.226.10">
    <property type="entry name" value="2-enoyl-CoA Hydratase, Chain A, domain 1"/>
    <property type="match status" value="3"/>
</dbReference>
<protein>
    <submittedName>
        <fullName evidence="8">Signal peptide peptidase SppA</fullName>
    </submittedName>
</protein>
<dbReference type="PANTHER" id="PTHR33209:SF1">
    <property type="entry name" value="PEPTIDASE S49 DOMAIN-CONTAINING PROTEIN"/>
    <property type="match status" value="1"/>
</dbReference>
<reference evidence="8 9" key="1">
    <citation type="journal article" date="2019" name="Int. J. Syst. Evol. Microbiol.">
        <title>The Global Catalogue of Microorganisms (GCM) 10K type strain sequencing project: providing services to taxonomists for standard genome sequencing and annotation.</title>
        <authorList>
            <consortium name="The Broad Institute Genomics Platform"/>
            <consortium name="The Broad Institute Genome Sequencing Center for Infectious Disease"/>
            <person name="Wu L."/>
            <person name="Ma J."/>
        </authorList>
    </citation>
    <scope>NUCLEOTIDE SEQUENCE [LARGE SCALE GENOMIC DNA]</scope>
    <source>
        <strain evidence="8 9">JCM 14046</strain>
    </source>
</reference>
<dbReference type="InterPro" id="IPR004634">
    <property type="entry name" value="Pept_S49_pIV"/>
</dbReference>
<dbReference type="CDD" id="cd07018">
    <property type="entry name" value="S49_SppA_67K_type"/>
    <property type="match status" value="1"/>
</dbReference>
<comment type="caution">
    <text evidence="8">The sequence shown here is derived from an EMBL/GenBank/DDBJ whole genome shotgun (WGS) entry which is preliminary data.</text>
</comment>
<dbReference type="Proteomes" id="UP001501612">
    <property type="component" value="Unassembled WGS sequence"/>
</dbReference>
<comment type="subcellular location">
    <subcellularLocation>
        <location evidence="1">Membrane</location>
    </subcellularLocation>
</comment>